<dbReference type="AlphaFoldDB" id="A0AAF0U2Z9"/>
<protein>
    <submittedName>
        <fullName evidence="4">Uncharacterized protein</fullName>
    </submittedName>
</protein>
<gene>
    <name evidence="4" type="ORF">MTR67_031629</name>
</gene>
<evidence type="ECO:0000256" key="1">
    <source>
        <dbReference type="ARBA" id="ARBA00022741"/>
    </source>
</evidence>
<dbReference type="EMBL" id="CP133618">
    <property type="protein sequence ID" value="WMV38244.1"/>
    <property type="molecule type" value="Genomic_DNA"/>
</dbReference>
<evidence type="ECO:0000313" key="5">
    <source>
        <dbReference type="Proteomes" id="UP001234989"/>
    </source>
</evidence>
<reference evidence="4" key="1">
    <citation type="submission" date="2023-08" db="EMBL/GenBank/DDBJ databases">
        <title>A de novo genome assembly of Solanum verrucosum Schlechtendal, a Mexican diploid species geographically isolated from the other diploid A-genome species in potato relatives.</title>
        <authorList>
            <person name="Hosaka K."/>
        </authorList>
    </citation>
    <scope>NUCLEOTIDE SEQUENCE</scope>
    <source>
        <tissue evidence="4">Young leaves</tissue>
    </source>
</reference>
<keyword evidence="3" id="KW-0067">ATP-binding</keyword>
<keyword evidence="2" id="KW-0378">Hydrolase</keyword>
<keyword evidence="1" id="KW-0547">Nucleotide-binding</keyword>
<sequence>MIPTNNGTWSHELRMFFVKWGTYVKLPILSWLREEIMFMFERDGSAKGIFLSLFMQLLDLIQYSLQKSDIKCVQLVGSTSVSAREAAVTRFTEDLD</sequence>
<organism evidence="4 5">
    <name type="scientific">Solanum verrucosum</name>
    <dbReference type="NCBI Taxonomy" id="315347"/>
    <lineage>
        <taxon>Eukaryota</taxon>
        <taxon>Viridiplantae</taxon>
        <taxon>Streptophyta</taxon>
        <taxon>Embryophyta</taxon>
        <taxon>Tracheophyta</taxon>
        <taxon>Spermatophyta</taxon>
        <taxon>Magnoliopsida</taxon>
        <taxon>eudicotyledons</taxon>
        <taxon>Gunneridae</taxon>
        <taxon>Pentapetalae</taxon>
        <taxon>asterids</taxon>
        <taxon>lamiids</taxon>
        <taxon>Solanales</taxon>
        <taxon>Solanaceae</taxon>
        <taxon>Solanoideae</taxon>
        <taxon>Solaneae</taxon>
        <taxon>Solanum</taxon>
    </lineage>
</organism>
<name>A0AAF0U2Z9_SOLVR</name>
<dbReference type="InterPro" id="IPR050628">
    <property type="entry name" value="SNF2_RAD54_helicase_TF"/>
</dbReference>
<dbReference type="GO" id="GO:0008094">
    <property type="term" value="F:ATP-dependent activity, acting on DNA"/>
    <property type="evidence" value="ECO:0007669"/>
    <property type="project" value="TreeGrafter"/>
</dbReference>
<dbReference type="PANTHER" id="PTHR45626">
    <property type="entry name" value="TRANSCRIPTION TERMINATION FACTOR 2-RELATED"/>
    <property type="match status" value="1"/>
</dbReference>
<dbReference type="Proteomes" id="UP001234989">
    <property type="component" value="Chromosome 7"/>
</dbReference>
<proteinExistence type="predicted"/>
<accession>A0AAF0U2Z9</accession>
<dbReference type="Gene3D" id="3.40.50.300">
    <property type="entry name" value="P-loop containing nucleotide triphosphate hydrolases"/>
    <property type="match status" value="1"/>
</dbReference>
<dbReference type="SUPFAM" id="SSF52540">
    <property type="entry name" value="P-loop containing nucleoside triphosphate hydrolases"/>
    <property type="match status" value="1"/>
</dbReference>
<evidence type="ECO:0000313" key="4">
    <source>
        <dbReference type="EMBL" id="WMV38244.1"/>
    </source>
</evidence>
<evidence type="ECO:0000256" key="2">
    <source>
        <dbReference type="ARBA" id="ARBA00022801"/>
    </source>
</evidence>
<dbReference type="GO" id="GO:0016787">
    <property type="term" value="F:hydrolase activity"/>
    <property type="evidence" value="ECO:0007669"/>
    <property type="project" value="UniProtKB-KW"/>
</dbReference>
<keyword evidence="5" id="KW-1185">Reference proteome</keyword>
<dbReference type="GO" id="GO:0006289">
    <property type="term" value="P:nucleotide-excision repair"/>
    <property type="evidence" value="ECO:0007669"/>
    <property type="project" value="TreeGrafter"/>
</dbReference>
<dbReference type="GO" id="GO:0005524">
    <property type="term" value="F:ATP binding"/>
    <property type="evidence" value="ECO:0007669"/>
    <property type="project" value="UniProtKB-KW"/>
</dbReference>
<dbReference type="PANTHER" id="PTHR45626:SF20">
    <property type="entry name" value="ATP-DEPENDENT HELICASE RHP16-LIKE"/>
    <property type="match status" value="1"/>
</dbReference>
<dbReference type="GO" id="GO:0005634">
    <property type="term" value="C:nucleus"/>
    <property type="evidence" value="ECO:0007669"/>
    <property type="project" value="TreeGrafter"/>
</dbReference>
<dbReference type="InterPro" id="IPR027417">
    <property type="entry name" value="P-loop_NTPase"/>
</dbReference>
<evidence type="ECO:0000256" key="3">
    <source>
        <dbReference type="ARBA" id="ARBA00022840"/>
    </source>
</evidence>